<organism evidence="1 2">
    <name type="scientific">Alkalibacterium iburiense</name>
    <dbReference type="NCBI Taxonomy" id="290589"/>
    <lineage>
        <taxon>Bacteria</taxon>
        <taxon>Bacillati</taxon>
        <taxon>Bacillota</taxon>
        <taxon>Bacilli</taxon>
        <taxon>Lactobacillales</taxon>
        <taxon>Carnobacteriaceae</taxon>
        <taxon>Alkalibacterium</taxon>
    </lineage>
</organism>
<dbReference type="Gene3D" id="3.40.30.10">
    <property type="entry name" value="Glutaredoxin"/>
    <property type="match status" value="1"/>
</dbReference>
<proteinExistence type="predicted"/>
<accession>A0ABN0XB75</accession>
<sequence length="120" mass="13987">MASDEKEFLKLAEDFERISPKQANELLEADGEVVILVARETCPYCRKFMPKIHKVAQKNNKTVYFIHSQDEQYYKEIEGFRRNYDMPTVPSLLYKNDDGHKTVSDSSMSEKEIAEFINVS</sequence>
<keyword evidence="2" id="KW-1185">Reference proteome</keyword>
<dbReference type="EMBL" id="BAAACW010000061">
    <property type="protein sequence ID" value="GAA0359373.1"/>
    <property type="molecule type" value="Genomic_DNA"/>
</dbReference>
<evidence type="ECO:0000313" key="1">
    <source>
        <dbReference type="EMBL" id="GAA0359373.1"/>
    </source>
</evidence>
<dbReference type="RefSeq" id="WP_343754515.1">
    <property type="nucleotide sequence ID" value="NZ_BAAACW010000061.1"/>
</dbReference>
<comment type="caution">
    <text evidence="1">The sequence shown here is derived from an EMBL/GenBank/DDBJ whole genome shotgun (WGS) entry which is preliminary data.</text>
</comment>
<dbReference type="SUPFAM" id="SSF52833">
    <property type="entry name" value="Thioredoxin-like"/>
    <property type="match status" value="1"/>
</dbReference>
<dbReference type="Pfam" id="PF20207">
    <property type="entry name" value="DUF6568"/>
    <property type="match status" value="1"/>
</dbReference>
<name>A0ABN0XB75_9LACT</name>
<reference evidence="1 2" key="1">
    <citation type="journal article" date="2019" name="Int. J. Syst. Evol. Microbiol.">
        <title>The Global Catalogue of Microorganisms (GCM) 10K type strain sequencing project: providing services to taxonomists for standard genome sequencing and annotation.</title>
        <authorList>
            <consortium name="The Broad Institute Genomics Platform"/>
            <consortium name="The Broad Institute Genome Sequencing Center for Infectious Disease"/>
            <person name="Wu L."/>
            <person name="Ma J."/>
        </authorList>
    </citation>
    <scope>NUCLEOTIDE SEQUENCE [LARGE SCALE GENOMIC DNA]</scope>
    <source>
        <strain evidence="1 2">JCM 12662</strain>
    </source>
</reference>
<gene>
    <name evidence="1" type="ORF">GCM10008932_09990</name>
</gene>
<dbReference type="CDD" id="cd02947">
    <property type="entry name" value="TRX_family"/>
    <property type="match status" value="1"/>
</dbReference>
<dbReference type="InterPro" id="IPR036249">
    <property type="entry name" value="Thioredoxin-like_sf"/>
</dbReference>
<evidence type="ECO:0000313" key="2">
    <source>
        <dbReference type="Proteomes" id="UP001501166"/>
    </source>
</evidence>
<dbReference type="Proteomes" id="UP001501166">
    <property type="component" value="Unassembled WGS sequence"/>
</dbReference>
<protein>
    <submittedName>
        <fullName evidence="1">Thioredoxin domain-containing protein</fullName>
    </submittedName>
</protein>
<dbReference type="InterPro" id="IPR046698">
    <property type="entry name" value="PedC-like"/>
</dbReference>